<evidence type="ECO:0000313" key="2">
    <source>
        <dbReference type="Proteomes" id="UP000272908"/>
    </source>
</evidence>
<protein>
    <recommendedName>
        <fullName evidence="3">Mor transcription activator domain-containing protein</fullName>
    </recommendedName>
</protein>
<dbReference type="RefSeq" id="WP_121097332.1">
    <property type="nucleotide sequence ID" value="NZ_UIHC01000097.1"/>
</dbReference>
<sequence length="128" mass="13914">MTQLPGIAGEIERVIGLDLAVRLLQRRGGCELHIPRRARGSFLAEIVGEDAAAKLAEAIGPGKIVLPCAHLRGQFARREEAKAMLRDGASLQQVALACDMHTRTVSRLRAEIEAEAGSRQPKLPFDRP</sequence>
<evidence type="ECO:0008006" key="3">
    <source>
        <dbReference type="Google" id="ProtNLM"/>
    </source>
</evidence>
<accession>A0A3B0MSE1</accession>
<proteinExistence type="predicted"/>
<dbReference type="AlphaFoldDB" id="A0A3B0MSE1"/>
<evidence type="ECO:0000313" key="1">
    <source>
        <dbReference type="EMBL" id="SUZ33957.1"/>
    </source>
</evidence>
<keyword evidence="2" id="KW-1185">Reference proteome</keyword>
<dbReference type="EMBL" id="UIHC01000097">
    <property type="protein sequence ID" value="SUZ33957.1"/>
    <property type="molecule type" value="Genomic_DNA"/>
</dbReference>
<organism evidence="1 2">
    <name type="scientific">Roseinatronobacter ekhonensis</name>
    <dbReference type="NCBI Taxonomy" id="254356"/>
    <lineage>
        <taxon>Bacteria</taxon>
        <taxon>Pseudomonadati</taxon>
        <taxon>Pseudomonadota</taxon>
        <taxon>Alphaproteobacteria</taxon>
        <taxon>Rhodobacterales</taxon>
        <taxon>Paracoccaceae</taxon>
        <taxon>Roseinatronobacter</taxon>
    </lineage>
</organism>
<name>A0A3B0MSE1_9RHOB</name>
<dbReference type="OrthoDB" id="7605239at2"/>
<reference evidence="2" key="1">
    <citation type="submission" date="2018-08" db="EMBL/GenBank/DDBJ databases">
        <authorList>
            <person name="Rodrigo-Torres L."/>
            <person name="Arahal R. D."/>
            <person name="Lucena T."/>
        </authorList>
    </citation>
    <scope>NUCLEOTIDE SEQUENCE [LARGE SCALE GENOMIC DNA]</scope>
    <source>
        <strain evidence="2">CECT 7235</strain>
    </source>
</reference>
<dbReference type="Proteomes" id="UP000272908">
    <property type="component" value="Unassembled WGS sequence"/>
</dbReference>
<gene>
    <name evidence="1" type="ORF">ROE7235_03738</name>
</gene>